<accession>A0A9X3I1T5</accession>
<proteinExistence type="predicted"/>
<reference evidence="1" key="1">
    <citation type="submission" date="2022-11" db="EMBL/GenBank/DDBJ databases">
        <title>Salinimicrobium profundisediminis sp. nov., isolated from deep-sea sediment of the Mariana Trench.</title>
        <authorList>
            <person name="Fu H."/>
        </authorList>
    </citation>
    <scope>NUCLEOTIDE SEQUENCE</scope>
    <source>
        <strain evidence="1">MT39</strain>
    </source>
</reference>
<evidence type="ECO:0000313" key="2">
    <source>
        <dbReference type="Proteomes" id="UP001148482"/>
    </source>
</evidence>
<dbReference type="EMBL" id="JAPJDA010000017">
    <property type="protein sequence ID" value="MCX2838793.1"/>
    <property type="molecule type" value="Genomic_DNA"/>
</dbReference>
<evidence type="ECO:0000313" key="1">
    <source>
        <dbReference type="EMBL" id="MCX2838793.1"/>
    </source>
</evidence>
<keyword evidence="2" id="KW-1185">Reference proteome</keyword>
<dbReference type="AlphaFoldDB" id="A0A9X3I1T5"/>
<gene>
    <name evidence="1" type="ORF">OQ279_11615</name>
</gene>
<sequence>MVKIDRQINTLIQKCINTKKIEFPKVETANCGLLLKKEIVLQMESNPEFIKLNPNSIEFNEALLKEAEVKLEREMPKNIVGAFGFVEDFQEKLKEENGIAKNVINGYGSLIKGLQGYILHRLHSDGFDVKGYFLDKLKPKGEREKELFLFEQHLYRFLPYSKYSAKDIWEICQRTLAFDDRYYVDEFARKLPFNNFDLAKNIYSIAIRSEQPNDTFFIASLLIGLHNNGFEGVFEKAFELQNKHPQQGYHVLNSLQNLSDEQNNSIFELVHNDYLPESIGSKTQVICGLIDNPKVSEELRKGCFNLITTYLQKENKELVKIAFHRIIYNLKSFEAEKYKLLHIYFENTQDISVIESFFYNYEHPEHLFHLMKMFYLAGWQRGSINRFESSIFHFWSNNIQETEKHILELFKPEDKFGLLPVEIIMTGSFGALPIDLLKLDTKQEQAKAIEAITLFPHTFDKLLPIVLPLRRSPYPEVVKFLQIKLSELIYDAYHRSLLDDIENLLDESKEDKAFVRPLREAYKNYESIVSKKKSINDLNPYENERDLMDLYYSLEHENRAKMMQDINENPNGILAAVGRSTIIVRGNSWKQELEDKVMPLGKVESSFILDARLFKNPDLQEYILNTYDKR</sequence>
<organism evidence="1 2">
    <name type="scientific">Salinimicrobium profundisediminis</name>
    <dbReference type="NCBI Taxonomy" id="2994553"/>
    <lineage>
        <taxon>Bacteria</taxon>
        <taxon>Pseudomonadati</taxon>
        <taxon>Bacteroidota</taxon>
        <taxon>Flavobacteriia</taxon>
        <taxon>Flavobacteriales</taxon>
        <taxon>Flavobacteriaceae</taxon>
        <taxon>Salinimicrobium</taxon>
    </lineage>
</organism>
<dbReference type="RefSeq" id="WP_168025950.1">
    <property type="nucleotide sequence ID" value="NZ_JAPJDA010000017.1"/>
</dbReference>
<name>A0A9X3I1T5_9FLAO</name>
<dbReference type="Proteomes" id="UP001148482">
    <property type="component" value="Unassembled WGS sequence"/>
</dbReference>
<comment type="caution">
    <text evidence="1">The sequence shown here is derived from an EMBL/GenBank/DDBJ whole genome shotgun (WGS) entry which is preliminary data.</text>
</comment>
<protein>
    <submittedName>
        <fullName evidence="1">Uncharacterized protein</fullName>
    </submittedName>
</protein>